<feature type="region of interest" description="Disordered" evidence="1">
    <location>
        <begin position="91"/>
        <end position="115"/>
    </location>
</feature>
<reference evidence="2 3" key="1">
    <citation type="submission" date="2022-05" db="EMBL/GenBank/DDBJ databases">
        <authorList>
            <consortium name="Genoscope - CEA"/>
            <person name="William W."/>
        </authorList>
    </citation>
    <scope>NUCLEOTIDE SEQUENCE [LARGE SCALE GENOMIC DNA]</scope>
</reference>
<comment type="caution">
    <text evidence="2">The sequence shown here is derived from an EMBL/GenBank/DDBJ whole genome shotgun (WGS) entry which is preliminary data.</text>
</comment>
<sequence>MGFVVGQKIMLRRVLYLLRQDGEGPQADTANAALSASAKDLLPLFNLAEEISKLEAEFQVPQSTQENKASETATLATTSAASGSATSAASGSQAALSSPASPSTNSSPEGKPLLPSDFVFGPDGKQLKPLPLSYSQFILANIKILESLFTIKSPREAADYLTYLKFLAIKGTRFQTKAILAFDQDYKQSPLEENVLSAPFAHPTSTNFSIPPLEDCPLRFHAWDKELSDDPDRIFILRGLRFGFKLLPESDPSCIVAYESDNYSIPPPGPDFKPKMDSLFTKELALGRISMVQTKPRCVHPIGRVPKKDSGKSHPITDCSRPHGISLNDPIKRELESFRMN</sequence>
<organism evidence="2 3">
    <name type="scientific">Porites lobata</name>
    <dbReference type="NCBI Taxonomy" id="104759"/>
    <lineage>
        <taxon>Eukaryota</taxon>
        <taxon>Metazoa</taxon>
        <taxon>Cnidaria</taxon>
        <taxon>Anthozoa</taxon>
        <taxon>Hexacorallia</taxon>
        <taxon>Scleractinia</taxon>
        <taxon>Fungiina</taxon>
        <taxon>Poritidae</taxon>
        <taxon>Porites</taxon>
    </lineage>
</organism>
<feature type="compositionally biased region" description="Low complexity" evidence="1">
    <location>
        <begin position="91"/>
        <end position="107"/>
    </location>
</feature>
<accession>A0ABN8QB17</accession>
<dbReference type="Proteomes" id="UP001159405">
    <property type="component" value="Unassembled WGS sequence"/>
</dbReference>
<keyword evidence="3" id="KW-1185">Reference proteome</keyword>
<name>A0ABN8QB17_9CNID</name>
<evidence type="ECO:0000256" key="1">
    <source>
        <dbReference type="SAM" id="MobiDB-lite"/>
    </source>
</evidence>
<dbReference type="EMBL" id="CALNXK010000118">
    <property type="protein sequence ID" value="CAH3160953.1"/>
    <property type="molecule type" value="Genomic_DNA"/>
</dbReference>
<evidence type="ECO:0000313" key="2">
    <source>
        <dbReference type="EMBL" id="CAH3160953.1"/>
    </source>
</evidence>
<feature type="region of interest" description="Disordered" evidence="1">
    <location>
        <begin position="300"/>
        <end position="323"/>
    </location>
</feature>
<proteinExistence type="predicted"/>
<feature type="non-terminal residue" evidence="2">
    <location>
        <position position="341"/>
    </location>
</feature>
<evidence type="ECO:0000313" key="3">
    <source>
        <dbReference type="Proteomes" id="UP001159405"/>
    </source>
</evidence>
<gene>
    <name evidence="2" type="ORF">PLOB_00004282</name>
</gene>
<protein>
    <submittedName>
        <fullName evidence="2">Uncharacterized protein</fullName>
    </submittedName>
</protein>